<proteinExistence type="predicted"/>
<feature type="transmembrane region" description="Helical" evidence="1">
    <location>
        <begin position="75"/>
        <end position="97"/>
    </location>
</feature>
<name>A0ABZ0IKB2_9BACT</name>
<dbReference type="Proteomes" id="UP001302349">
    <property type="component" value="Chromosome"/>
</dbReference>
<gene>
    <name evidence="2" type="ORF">RT717_20525</name>
</gene>
<protein>
    <submittedName>
        <fullName evidence="2">DUF4199 domain-containing protein</fullName>
    </submittedName>
</protein>
<keyword evidence="1" id="KW-0812">Transmembrane</keyword>
<keyword evidence="1" id="KW-0472">Membrane</keyword>
<evidence type="ECO:0000313" key="2">
    <source>
        <dbReference type="EMBL" id="WOK05463.1"/>
    </source>
</evidence>
<keyword evidence="3" id="KW-1185">Reference proteome</keyword>
<feature type="transmembrane region" description="Helical" evidence="1">
    <location>
        <begin position="138"/>
        <end position="162"/>
    </location>
</feature>
<feature type="transmembrane region" description="Helical" evidence="1">
    <location>
        <begin position="39"/>
        <end position="55"/>
    </location>
</feature>
<dbReference type="RefSeq" id="WP_317488223.1">
    <property type="nucleotide sequence ID" value="NZ_CP136051.1"/>
</dbReference>
<keyword evidence="1" id="KW-1133">Transmembrane helix</keyword>
<dbReference type="EMBL" id="CP136051">
    <property type="protein sequence ID" value="WOK05463.1"/>
    <property type="molecule type" value="Genomic_DNA"/>
</dbReference>
<accession>A0ABZ0IKB2</accession>
<organism evidence="2 3">
    <name type="scientific">Imperialibacter roseus</name>
    <dbReference type="NCBI Taxonomy" id="1324217"/>
    <lineage>
        <taxon>Bacteria</taxon>
        <taxon>Pseudomonadati</taxon>
        <taxon>Bacteroidota</taxon>
        <taxon>Cytophagia</taxon>
        <taxon>Cytophagales</taxon>
        <taxon>Flammeovirgaceae</taxon>
        <taxon>Imperialibacter</taxon>
    </lineage>
</organism>
<dbReference type="Pfam" id="PF13858">
    <property type="entry name" value="DUF4199"/>
    <property type="match status" value="1"/>
</dbReference>
<sequence>MEQQVTTRGVGLQYGVIAGVVMIIYGLVLQLTGLVFESWASWINYIFLAVVIFLAHKKYKEDGDGFLSFGQGLGIGFWISLVGGVISSVFSFIYITFVDPTFVETMMEKARYNMEEQGTPDAQIDQAMAITEKFMNPGMMFVFGIVGVLFFGFILSLIVSAITKKTDPQLEV</sequence>
<dbReference type="InterPro" id="IPR025250">
    <property type="entry name" value="DUF4199"/>
</dbReference>
<reference evidence="2 3" key="1">
    <citation type="journal article" date="2023" name="Microbiol. Resour. Announc.">
        <title>Complete Genome Sequence of Imperialibacter roseus strain P4T.</title>
        <authorList>
            <person name="Tizabi D.R."/>
            <person name="Bachvaroff T."/>
            <person name="Hill R.T."/>
        </authorList>
    </citation>
    <scope>NUCLEOTIDE SEQUENCE [LARGE SCALE GENOMIC DNA]</scope>
    <source>
        <strain evidence="2 3">P4T</strain>
    </source>
</reference>
<evidence type="ECO:0000313" key="3">
    <source>
        <dbReference type="Proteomes" id="UP001302349"/>
    </source>
</evidence>
<evidence type="ECO:0000256" key="1">
    <source>
        <dbReference type="SAM" id="Phobius"/>
    </source>
</evidence>
<feature type="transmembrane region" description="Helical" evidence="1">
    <location>
        <begin position="12"/>
        <end position="33"/>
    </location>
</feature>